<dbReference type="EMBL" id="JASBWU010000002">
    <property type="protein sequence ID" value="KAJ9123902.1"/>
    <property type="molecule type" value="Genomic_DNA"/>
</dbReference>
<sequence>MPPPSLSTQTRVDQLATLLAPTTFTPQQYLDALQRNEQDVQRAAEWLLLAEVDVGCASKKKKKKGGRGLKEWLKPAISVTEPKNRSKSDSNTECISLDTSDDSDDAEEGVEILNSLTPLSAKGKQRASTPPTSNSKKRKTMSTASFMAHLSATSTATSTTTRRPNERPIYLRSNLLPRETTITYTNLPTLTIHRSPLPPALASALYLQLMNETATFERHEWFLAGRYVKSPHTSGYYHSRELEVDDTAASKAEGENTEGKSRYWYAGKQVRSAPETADLLAPFVNDILATRPRYPGEYAGAWKPSYAAVNHYQGAGSSVGWHADQLTYLGPYATIVSLSLGTPREFRLRPAPSVTNPSLDILNHPLRTYAVTLPHNSIAIMHAGTQELYKHTVVPHTSGSLDIFKPPYDKEQRWVEPQEREGFVSRVNITFRFYREDFRPYPSSAPVMRGGEGEEVGGRREGTPVCRCGIPT</sequence>
<name>A0ACC2XMH9_9TREE</name>
<organism evidence="1 2">
    <name type="scientific">Naganishia vaughanmartiniae</name>
    <dbReference type="NCBI Taxonomy" id="1424756"/>
    <lineage>
        <taxon>Eukaryota</taxon>
        <taxon>Fungi</taxon>
        <taxon>Dikarya</taxon>
        <taxon>Basidiomycota</taxon>
        <taxon>Agaricomycotina</taxon>
        <taxon>Tremellomycetes</taxon>
        <taxon>Filobasidiales</taxon>
        <taxon>Filobasidiaceae</taxon>
        <taxon>Naganishia</taxon>
    </lineage>
</organism>
<reference evidence="1" key="1">
    <citation type="submission" date="2023-04" db="EMBL/GenBank/DDBJ databases">
        <title>Draft Genome sequencing of Naganishia species isolated from polar environments using Oxford Nanopore Technology.</title>
        <authorList>
            <person name="Leo P."/>
            <person name="Venkateswaran K."/>
        </authorList>
    </citation>
    <scope>NUCLEOTIDE SEQUENCE</scope>
    <source>
        <strain evidence="1">MNA-CCFEE 5425</strain>
    </source>
</reference>
<comment type="caution">
    <text evidence="1">The sequence shown here is derived from an EMBL/GenBank/DDBJ whole genome shotgun (WGS) entry which is preliminary data.</text>
</comment>
<dbReference type="Proteomes" id="UP001243375">
    <property type="component" value="Unassembled WGS sequence"/>
</dbReference>
<evidence type="ECO:0000313" key="1">
    <source>
        <dbReference type="EMBL" id="KAJ9123902.1"/>
    </source>
</evidence>
<proteinExistence type="predicted"/>
<keyword evidence="2" id="KW-1185">Reference proteome</keyword>
<evidence type="ECO:0000313" key="2">
    <source>
        <dbReference type="Proteomes" id="UP001243375"/>
    </source>
</evidence>
<gene>
    <name evidence="1" type="ORF">QFC22_000692</name>
</gene>
<accession>A0ACC2XMH9</accession>
<protein>
    <submittedName>
        <fullName evidence="1">Uncharacterized protein</fullName>
    </submittedName>
</protein>